<gene>
    <name evidence="1" type="ORF">Y1Q_0015861</name>
</gene>
<dbReference type="Proteomes" id="UP000050525">
    <property type="component" value="Unassembled WGS sequence"/>
</dbReference>
<sequence length="83" mass="9479">MQWLLHPQTPEATTYAPDSGLPSFLLHFTTMGTTTWPRYLTIALLKLATSTSLHYISHLFSMSKVTTGETTLEKRNKKKKREP</sequence>
<comment type="caution">
    <text evidence="1">The sequence shown here is derived from an EMBL/GenBank/DDBJ whole genome shotgun (WGS) entry which is preliminary data.</text>
</comment>
<reference evidence="1 2" key="1">
    <citation type="journal article" date="2012" name="Genome Biol.">
        <title>Sequencing three crocodilian genomes to illuminate the evolution of archosaurs and amniotes.</title>
        <authorList>
            <person name="St John J.A."/>
            <person name="Braun E.L."/>
            <person name="Isberg S.R."/>
            <person name="Miles L.G."/>
            <person name="Chong A.Y."/>
            <person name="Gongora J."/>
            <person name="Dalzell P."/>
            <person name="Moran C."/>
            <person name="Bed'hom B."/>
            <person name="Abzhanov A."/>
            <person name="Burgess S.C."/>
            <person name="Cooksey A.M."/>
            <person name="Castoe T.A."/>
            <person name="Crawford N.G."/>
            <person name="Densmore L.D."/>
            <person name="Drew J.C."/>
            <person name="Edwards S.V."/>
            <person name="Faircloth B.C."/>
            <person name="Fujita M.K."/>
            <person name="Greenwold M.J."/>
            <person name="Hoffmann F.G."/>
            <person name="Howard J.M."/>
            <person name="Iguchi T."/>
            <person name="Janes D.E."/>
            <person name="Khan S.Y."/>
            <person name="Kohno S."/>
            <person name="de Koning A.J."/>
            <person name="Lance S.L."/>
            <person name="McCarthy F.M."/>
            <person name="McCormack J.E."/>
            <person name="Merchant M.E."/>
            <person name="Peterson D.G."/>
            <person name="Pollock D.D."/>
            <person name="Pourmand N."/>
            <person name="Raney B.J."/>
            <person name="Roessler K.A."/>
            <person name="Sanford J.R."/>
            <person name="Sawyer R.H."/>
            <person name="Schmidt C.J."/>
            <person name="Triplett E.W."/>
            <person name="Tuberville T.D."/>
            <person name="Venegas-Anaya M."/>
            <person name="Howard J.T."/>
            <person name="Jarvis E.D."/>
            <person name="Guillette L.J.Jr."/>
            <person name="Glenn T.C."/>
            <person name="Green R.E."/>
            <person name="Ray D.A."/>
        </authorList>
    </citation>
    <scope>NUCLEOTIDE SEQUENCE [LARGE SCALE GENOMIC DNA]</scope>
    <source>
        <strain evidence="1">KSC_2009_1</strain>
    </source>
</reference>
<organism evidence="1 2">
    <name type="scientific">Alligator mississippiensis</name>
    <name type="common">American alligator</name>
    <dbReference type="NCBI Taxonomy" id="8496"/>
    <lineage>
        <taxon>Eukaryota</taxon>
        <taxon>Metazoa</taxon>
        <taxon>Chordata</taxon>
        <taxon>Craniata</taxon>
        <taxon>Vertebrata</taxon>
        <taxon>Euteleostomi</taxon>
        <taxon>Archelosauria</taxon>
        <taxon>Archosauria</taxon>
        <taxon>Crocodylia</taxon>
        <taxon>Alligatoridae</taxon>
        <taxon>Alligatorinae</taxon>
        <taxon>Alligator</taxon>
    </lineage>
</organism>
<keyword evidence="2" id="KW-1185">Reference proteome</keyword>
<evidence type="ECO:0000313" key="1">
    <source>
        <dbReference type="EMBL" id="KYO23876.1"/>
    </source>
</evidence>
<dbReference type="AlphaFoldDB" id="A0A151MH73"/>
<protein>
    <submittedName>
        <fullName evidence="1">Uncharacterized protein</fullName>
    </submittedName>
</protein>
<dbReference type="EMBL" id="AKHW03006164">
    <property type="protein sequence ID" value="KYO23876.1"/>
    <property type="molecule type" value="Genomic_DNA"/>
</dbReference>
<evidence type="ECO:0000313" key="2">
    <source>
        <dbReference type="Proteomes" id="UP000050525"/>
    </source>
</evidence>
<proteinExistence type="predicted"/>
<name>A0A151MH73_ALLMI</name>
<accession>A0A151MH73</accession>